<dbReference type="GO" id="GO:0003700">
    <property type="term" value="F:DNA-binding transcription factor activity"/>
    <property type="evidence" value="ECO:0007669"/>
    <property type="project" value="TreeGrafter"/>
</dbReference>
<feature type="compositionally biased region" description="Polar residues" evidence="4">
    <location>
        <begin position="351"/>
        <end position="382"/>
    </location>
</feature>
<comment type="caution">
    <text evidence="7">The sequence shown here is derived from an EMBL/GenBank/DDBJ whole genome shotgun (WGS) entry which is preliminary data.</text>
</comment>
<dbReference type="InterPro" id="IPR051651">
    <property type="entry name" value="DMTF1_DNA-bind_reg"/>
</dbReference>
<feature type="compositionally biased region" description="Polar residues" evidence="4">
    <location>
        <begin position="491"/>
        <end position="503"/>
    </location>
</feature>
<dbReference type="InterPro" id="IPR017930">
    <property type="entry name" value="Myb_dom"/>
</dbReference>
<feature type="compositionally biased region" description="Basic and acidic residues" evidence="4">
    <location>
        <begin position="131"/>
        <end position="142"/>
    </location>
</feature>
<dbReference type="PANTHER" id="PTHR46380:SF2">
    <property type="entry name" value="CYCLIN-D-BINDING MYB-LIKE TRANSCRIPTION FACTOR 1"/>
    <property type="match status" value="1"/>
</dbReference>
<gene>
    <name evidence="7" type="ORF">CPLU01_11989</name>
</gene>
<evidence type="ECO:0000256" key="3">
    <source>
        <dbReference type="ARBA" id="ARBA00023242"/>
    </source>
</evidence>
<feature type="region of interest" description="Disordered" evidence="4">
    <location>
        <begin position="822"/>
        <end position="1068"/>
    </location>
</feature>
<dbReference type="Proteomes" id="UP000654918">
    <property type="component" value="Unassembled WGS sequence"/>
</dbReference>
<dbReference type="CDD" id="cd00167">
    <property type="entry name" value="SANT"/>
    <property type="match status" value="1"/>
</dbReference>
<feature type="compositionally biased region" description="Acidic residues" evidence="4">
    <location>
        <begin position="69"/>
        <end position="78"/>
    </location>
</feature>
<dbReference type="PROSITE" id="PS50090">
    <property type="entry name" value="MYB_LIKE"/>
    <property type="match status" value="2"/>
</dbReference>
<feature type="compositionally biased region" description="Low complexity" evidence="4">
    <location>
        <begin position="308"/>
        <end position="321"/>
    </location>
</feature>
<dbReference type="SUPFAM" id="SSF46689">
    <property type="entry name" value="Homeodomain-like"/>
    <property type="match status" value="1"/>
</dbReference>
<keyword evidence="8" id="KW-1185">Reference proteome</keyword>
<dbReference type="EMBL" id="WIGO01000235">
    <property type="protein sequence ID" value="KAF6822491.1"/>
    <property type="molecule type" value="Genomic_DNA"/>
</dbReference>
<feature type="compositionally biased region" description="Low complexity" evidence="4">
    <location>
        <begin position="245"/>
        <end position="255"/>
    </location>
</feature>
<feature type="compositionally biased region" description="Basic and acidic residues" evidence="4">
    <location>
        <begin position="999"/>
        <end position="1011"/>
    </location>
</feature>
<evidence type="ECO:0000313" key="7">
    <source>
        <dbReference type="EMBL" id="KAF6822491.1"/>
    </source>
</evidence>
<feature type="compositionally biased region" description="Polar residues" evidence="4">
    <location>
        <begin position="1"/>
        <end position="19"/>
    </location>
</feature>
<dbReference type="GO" id="GO:0005634">
    <property type="term" value="C:nucleus"/>
    <property type="evidence" value="ECO:0007669"/>
    <property type="project" value="UniProtKB-SubCell"/>
</dbReference>
<evidence type="ECO:0000256" key="1">
    <source>
        <dbReference type="ARBA" id="ARBA00004123"/>
    </source>
</evidence>
<evidence type="ECO:0000256" key="4">
    <source>
        <dbReference type="SAM" id="MobiDB-lite"/>
    </source>
</evidence>
<feature type="compositionally biased region" description="Acidic residues" evidence="4">
    <location>
        <begin position="876"/>
        <end position="902"/>
    </location>
</feature>
<organism evidence="7 8">
    <name type="scientific">Colletotrichum plurivorum</name>
    <dbReference type="NCBI Taxonomy" id="2175906"/>
    <lineage>
        <taxon>Eukaryota</taxon>
        <taxon>Fungi</taxon>
        <taxon>Dikarya</taxon>
        <taxon>Ascomycota</taxon>
        <taxon>Pezizomycotina</taxon>
        <taxon>Sordariomycetes</taxon>
        <taxon>Hypocreomycetidae</taxon>
        <taxon>Glomerellales</taxon>
        <taxon>Glomerellaceae</taxon>
        <taxon>Colletotrichum</taxon>
        <taxon>Colletotrichum orchidearum species complex</taxon>
    </lineage>
</organism>
<dbReference type="Pfam" id="PF13921">
    <property type="entry name" value="Myb_DNA-bind_6"/>
    <property type="match status" value="1"/>
</dbReference>
<dbReference type="AlphaFoldDB" id="A0A8H6K1E4"/>
<keyword evidence="3" id="KW-0539">Nucleus</keyword>
<keyword evidence="2 7" id="KW-0238">DNA-binding</keyword>
<feature type="compositionally biased region" description="Basic and acidic residues" evidence="4">
    <location>
        <begin position="424"/>
        <end position="435"/>
    </location>
</feature>
<accession>A0A8H6K1E4</accession>
<feature type="domain" description="Myb-like" evidence="5">
    <location>
        <begin position="642"/>
        <end position="708"/>
    </location>
</feature>
<comment type="subcellular location">
    <subcellularLocation>
        <location evidence="1">Nucleus</location>
    </subcellularLocation>
</comment>
<evidence type="ECO:0000259" key="5">
    <source>
        <dbReference type="PROSITE" id="PS50090"/>
    </source>
</evidence>
<evidence type="ECO:0000256" key="2">
    <source>
        <dbReference type="ARBA" id="ARBA00023125"/>
    </source>
</evidence>
<dbReference type="InterPro" id="IPR009057">
    <property type="entry name" value="Homeodomain-like_sf"/>
</dbReference>
<feature type="compositionally biased region" description="Acidic residues" evidence="4">
    <location>
        <begin position="328"/>
        <end position="344"/>
    </location>
</feature>
<reference evidence="7" key="1">
    <citation type="journal article" date="2020" name="Phytopathology">
        <title>Genome Sequence Resources of Colletotrichum truncatum, C. plurivorum, C. musicola, and C. sojae: Four Species Pathogenic to Soybean (Glycine max).</title>
        <authorList>
            <person name="Rogerio F."/>
            <person name="Boufleur T.R."/>
            <person name="Ciampi-Guillardi M."/>
            <person name="Sukno S.A."/>
            <person name="Thon M.R."/>
            <person name="Massola Junior N.S."/>
            <person name="Baroncelli R."/>
        </authorList>
    </citation>
    <scope>NUCLEOTIDE SEQUENCE</scope>
    <source>
        <strain evidence="7">LFN00145</strain>
    </source>
</reference>
<feature type="domain" description="Myb-like" evidence="5">
    <location>
        <begin position="590"/>
        <end position="639"/>
    </location>
</feature>
<feature type="compositionally biased region" description="Low complexity" evidence="4">
    <location>
        <begin position="458"/>
        <end position="470"/>
    </location>
</feature>
<feature type="compositionally biased region" description="Low complexity" evidence="4">
    <location>
        <begin position="918"/>
        <end position="936"/>
    </location>
</feature>
<feature type="compositionally biased region" description="Low complexity" evidence="4">
    <location>
        <begin position="1016"/>
        <end position="1026"/>
    </location>
</feature>
<feature type="compositionally biased region" description="Polar residues" evidence="4">
    <location>
        <begin position="208"/>
        <end position="218"/>
    </location>
</feature>
<evidence type="ECO:0000259" key="6">
    <source>
        <dbReference type="PROSITE" id="PS51294"/>
    </source>
</evidence>
<dbReference type="PANTHER" id="PTHR46380">
    <property type="entry name" value="CYCLIN-D-BINDING MYB-LIKE TRANSCRIPTION FACTOR 1"/>
    <property type="match status" value="1"/>
</dbReference>
<name>A0A8H6K1E4_9PEZI</name>
<protein>
    <submittedName>
        <fullName evidence="7">Myb-like DNA-binding domain-containing protein</fullName>
    </submittedName>
</protein>
<feature type="compositionally biased region" description="Acidic residues" evidence="4">
    <location>
        <begin position="184"/>
        <end position="194"/>
    </location>
</feature>
<feature type="compositionally biased region" description="Basic residues" evidence="4">
    <location>
        <begin position="115"/>
        <end position="127"/>
    </location>
</feature>
<dbReference type="GO" id="GO:0000976">
    <property type="term" value="F:transcription cis-regulatory region binding"/>
    <property type="evidence" value="ECO:0007669"/>
    <property type="project" value="TreeGrafter"/>
</dbReference>
<proteinExistence type="predicted"/>
<dbReference type="Gene3D" id="1.10.10.60">
    <property type="entry name" value="Homeodomain-like"/>
    <property type="match status" value="2"/>
</dbReference>
<dbReference type="SMART" id="SM00717">
    <property type="entry name" value="SANT"/>
    <property type="match status" value="3"/>
</dbReference>
<feature type="domain" description="HTH myb-type" evidence="6">
    <location>
        <begin position="590"/>
        <end position="643"/>
    </location>
</feature>
<feature type="region of interest" description="Disordered" evidence="4">
    <location>
        <begin position="1089"/>
        <end position="1112"/>
    </location>
</feature>
<feature type="compositionally biased region" description="Basic residues" evidence="4">
    <location>
        <begin position="143"/>
        <end position="154"/>
    </location>
</feature>
<feature type="compositionally biased region" description="Basic and acidic residues" evidence="4">
    <location>
        <begin position="42"/>
        <end position="51"/>
    </location>
</feature>
<dbReference type="InterPro" id="IPR001005">
    <property type="entry name" value="SANT/Myb"/>
</dbReference>
<feature type="region of interest" description="Disordered" evidence="4">
    <location>
        <begin position="1"/>
        <end position="507"/>
    </location>
</feature>
<dbReference type="PROSITE" id="PS51294">
    <property type="entry name" value="HTH_MYB"/>
    <property type="match status" value="1"/>
</dbReference>
<evidence type="ECO:0000313" key="8">
    <source>
        <dbReference type="Proteomes" id="UP000654918"/>
    </source>
</evidence>
<feature type="compositionally biased region" description="Polar residues" evidence="4">
    <location>
        <begin position="262"/>
        <end position="281"/>
    </location>
</feature>
<sequence>MLSSISRMFRTSPSKNSSPGPARPDREEFINLPTVSSTAPAETREPFDRLDSSFPAMASAPEKMHTDGDDSEATDTEYVDPFADMIPFSTQVVSDDDDDDHQPADQPAADDSVKASKKKSKKRKHAVAHSDSAETHDSDRSNKKTRKAKKRKTHKPAEDSDDDIMDDQADETTPEAPSERIQSDSDDLDDEPDVTLDVSVKSKPRASQRLSVTRQLFQRTKGEAITAVPSSHAGNGDDASDADDGVSPSSPSVVAQRRRSMSRGSQISAARQGLSRESTSLPDRISEAAESADESPGHVDGTGDFADQLPPSSQPPQEASSIANQDSSEVDSEDAESSEIESEDQLPRLPVNTSRGTLGATSPRKNLITYSSKDPASQNTATPGRARRNAKAAASHFEPGNAPSSAGKSARSTASRRQRSKPSFYDEKQSEAAHSDDEETAESRIVLQSAPSMPPETSQAARSSSPAAAPSRRRRQPKAESVKSKTRKQASSRVQTNTGTATGFRSGAFSPEELANLTAAVSAYRDKHGYTQREMNELIQMKSSNVKEGNESGLKFDADKFSDLWNTICPCVPERTRIKIMAVARQQFHNFKARGSGWTPEEDAKLQELKDKHNGSWVLIGANLNRHPNDCRDRYRNYVVCGEYSNRQRWTEEEVKELVEHVMTSLQRLRTTKSAKPLISLVNWDSISTMMGRKRSRLQCIQKFKSLGIDLDPHERLRSLKSSSKITFALEMARKRLQNMAPEDKYTMVKAIFDLGTDKLNWLKLGVSKGFREKYCRSTQKLLWFRLKHRVPDGVRASARECARWLLDDAKANNPRGVKILAGGDDAYDTETENNVCSRRSSRAPKEKVALSAAKITADGSSDEDDHDEVEHDKDEDNEVERDEDHDDEVEGDEENETDDEMSGPGDGETQLPDSDEASSSGDETTATSADTTSASQPPDAFTLLPPTRGARKSKDLSPTKKRVRLSGGKSAKVRGDVEDDDEEAEASTPSQSQLGIRKIPDRLQEKEQAARQRISSGSRSRSVVSMPPESPNSNMEEDMPPIRVPASSQPVPVDAPPGTFARKTGNSVLPGQLAEPAAEVFAELEAPDTATGVNKRTSKRRRLEEVADSPS</sequence>
<feature type="compositionally biased region" description="Acidic residues" evidence="4">
    <location>
        <begin position="159"/>
        <end position="173"/>
    </location>
</feature>